<dbReference type="AlphaFoldDB" id="A0A2K9LQL8"/>
<dbReference type="OrthoDB" id="370073at2"/>
<proteinExistence type="predicted"/>
<dbReference type="Pfam" id="PF09684">
    <property type="entry name" value="Tail_P2_I"/>
    <property type="match status" value="1"/>
</dbReference>
<name>A0A2K9LQL8_9GAMM</name>
<accession>A0A2K9LQL8</accession>
<dbReference type="RefSeq" id="WP_101894493.1">
    <property type="nucleotide sequence ID" value="NZ_CP022684.1"/>
</dbReference>
<evidence type="ECO:0000313" key="1">
    <source>
        <dbReference type="EMBL" id="AUM13114.1"/>
    </source>
</evidence>
<dbReference type="InterPro" id="IPR006521">
    <property type="entry name" value="Tail_protein_I"/>
</dbReference>
<dbReference type="Proteomes" id="UP000235116">
    <property type="component" value="Chromosome"/>
</dbReference>
<dbReference type="EMBL" id="CP022684">
    <property type="protein sequence ID" value="AUM13114.1"/>
    <property type="molecule type" value="Genomic_DNA"/>
</dbReference>
<gene>
    <name evidence="1" type="ORF">Kalk_12060</name>
</gene>
<dbReference type="KEGG" id="kak:Kalk_12060"/>
<protein>
    <submittedName>
        <fullName evidence="1">Phage tail protein</fullName>
    </submittedName>
</protein>
<sequence>MDVNNTPYFLLRSEAELDHASTRLQWHGAKQALTLAQNQSLRLPESDAVAALNAWQLASPMAVDPFYQVARLSADASRVEFNSGRGWLTLKDGELNDVALPPAALSATPAVTLKDLNLNREGRLAIPYSNDSDHHGLLLFHLGKRWLSHCELPAAPRRAWVDHQNRVWCVSATQLMLCEGEPLPLPYAPQDTRFEPVTVNPDALGLSWQQDLPSGWEALAITGDQTQLCILLHDNGGNQRIVSRPLTDLSDRPLTTYTLPAELPFAVDLAVAGPGRLAALAPRQNGDTQFRQRDCPVLSLHGDTGSARLIGERYPMLSLAVPRFASCADGQLRYQAELDPDYPDFDPRPRELHALRQPRYHLEANALLHEVLDSGAPNTVWHRVYLDACIPPGCSIKLSARVYNSPEQRGSAALIDQPDPVWNPLPSELAFQPALSRSDEGDNPGQRGLFELLLQRPQGPVRRLTGRYLQLQVHFTGNGRTTPALHAIRVYQPRFSYQEAYLPELFRQEESFDPQNPAHQIGPANGADTRERLLASFEGMLTPIEGRIAASDQLVHPAAAPADNLHWLAQSIGVELPPHWPVPRQRRLLQCATLIQQYKGTLPGVNLALDVATDGGVQRGEVVLVENFRLRRTLATILGRNMDDATHPLTLGTGMSGNSIIGDSLILSDMNAQEFLALFAPELADEEETKAVNAFFDKYAHKLSVLLHGRARQQKNAVMETLSEQIPAHLQWSIIETERPFILGTSPLLSVDTYLEQRPDPEPVILNQTLIGQEGLLKNPVAFSPRDINASL</sequence>
<organism evidence="1 2">
    <name type="scientific">Ketobacter alkanivorans</name>
    <dbReference type="NCBI Taxonomy" id="1917421"/>
    <lineage>
        <taxon>Bacteria</taxon>
        <taxon>Pseudomonadati</taxon>
        <taxon>Pseudomonadota</taxon>
        <taxon>Gammaproteobacteria</taxon>
        <taxon>Pseudomonadales</taxon>
        <taxon>Ketobacteraceae</taxon>
        <taxon>Ketobacter</taxon>
    </lineage>
</organism>
<reference evidence="2" key="1">
    <citation type="submission" date="2017-08" db="EMBL/GenBank/DDBJ databases">
        <title>Direct submision.</title>
        <authorList>
            <person name="Kim S.-J."/>
            <person name="Rhee S.-K."/>
        </authorList>
    </citation>
    <scope>NUCLEOTIDE SEQUENCE [LARGE SCALE GENOMIC DNA]</scope>
    <source>
        <strain evidence="2">GI5</strain>
    </source>
</reference>
<keyword evidence="2" id="KW-1185">Reference proteome</keyword>
<evidence type="ECO:0000313" key="2">
    <source>
        <dbReference type="Proteomes" id="UP000235116"/>
    </source>
</evidence>